<dbReference type="InterPro" id="IPR006968">
    <property type="entry name" value="RUS_fam"/>
</dbReference>
<sequence length="463" mass="51487">MMDSLVCRESYSSRARPLRYLRRSDGTIQVSSDGGKNQAFQSLAQTFRTVFLPQGYPESVSEDYLEYQIWDTIQAFCSSITGTLATQAMLKGVGVGDSTATAAAATITWLLKDGTGMCGRILFAWYQGSSLDCDAKRWRLFADILNDTAICIELVSPLFPKYFTAIACISGVCKSIVGVAGGATRAALTLHQARRDNMADVSAKDGSQETLVNLAALLVGLFLTPMVAGNPMLTWFLFFLFTFLHLYSNYRAVTCVVMETLNQSRLHIVCQEHLGSVDSHIMSPAAANALEPVVWRLSRPLRVNLGVQFGWLVKRSPDMEKCLYSNRNQKFLIGLNRQTGSINIVLHRDCSADDVIKACFQAEIIQHATKHVQRESQVQRSDPLGIKPVFYHEIRDLLAKGSHMTPDDCWEAVRLSGLISDNLFPQFIAELEMAGWVIGQSLLGPDEWRAEWSLEGMAEKKVY</sequence>
<evidence type="ECO:0000259" key="7">
    <source>
        <dbReference type="Pfam" id="PF04884"/>
    </source>
</evidence>
<dbReference type="OrthoDB" id="364779at2759"/>
<dbReference type="PANTHER" id="PTHR12770:SF31">
    <property type="entry name" value="RUS FAMILY MEMBER 1"/>
    <property type="match status" value="1"/>
</dbReference>
<dbReference type="Pfam" id="PF04884">
    <property type="entry name" value="UVB_sens_prot"/>
    <property type="match status" value="1"/>
</dbReference>
<evidence type="ECO:0000256" key="6">
    <source>
        <dbReference type="SAM" id="Phobius"/>
    </source>
</evidence>
<feature type="transmembrane region" description="Helical" evidence="6">
    <location>
        <begin position="211"/>
        <end position="229"/>
    </location>
</feature>
<proteinExistence type="inferred from homology"/>
<feature type="domain" description="Protein root UVB sensitive/RUS" evidence="7">
    <location>
        <begin position="39"/>
        <end position="274"/>
    </location>
</feature>
<dbReference type="InterPro" id="IPR055412">
    <property type="entry name" value="UVB_sens_C"/>
</dbReference>
<dbReference type="InterPro" id="IPR054549">
    <property type="entry name" value="UVB_sens_RUS_dom"/>
</dbReference>
<dbReference type="GO" id="GO:0016020">
    <property type="term" value="C:membrane"/>
    <property type="evidence" value="ECO:0007669"/>
    <property type="project" value="UniProtKB-SubCell"/>
</dbReference>
<comment type="subcellular location">
    <subcellularLocation>
        <location evidence="1">Membrane</location>
    </subcellularLocation>
</comment>
<dbReference type="PANTHER" id="PTHR12770">
    <property type="entry name" value="RUS1 FAMILY PROTEIN C16ORF58"/>
    <property type="match status" value="1"/>
</dbReference>
<accession>A0A913ZRM4</accession>
<keyword evidence="10" id="KW-1185">Reference proteome</keyword>
<reference evidence="9" key="1">
    <citation type="submission" date="2022-11" db="UniProtKB">
        <authorList>
            <consortium name="EnsemblMetazoa"/>
        </authorList>
    </citation>
    <scope>IDENTIFICATION</scope>
</reference>
<dbReference type="RefSeq" id="XP_038053736.1">
    <property type="nucleotide sequence ID" value="XM_038197808.1"/>
</dbReference>
<dbReference type="GeneID" id="119726209"/>
<evidence type="ECO:0000259" key="8">
    <source>
        <dbReference type="Pfam" id="PF24160"/>
    </source>
</evidence>
<dbReference type="Proteomes" id="UP000887568">
    <property type="component" value="Unplaced"/>
</dbReference>
<comment type="similarity">
    <text evidence="2">Belongs to the RUS1 family.</text>
</comment>
<evidence type="ECO:0000256" key="1">
    <source>
        <dbReference type="ARBA" id="ARBA00004370"/>
    </source>
</evidence>
<feature type="domain" description="Root UVB sensitive protein C-terminal" evidence="8">
    <location>
        <begin position="281"/>
        <end position="452"/>
    </location>
</feature>
<dbReference type="AlphaFoldDB" id="A0A913ZRM4"/>
<keyword evidence="5 6" id="KW-0472">Membrane</keyword>
<dbReference type="OMA" id="FHANAMA"/>
<protein>
    <recommendedName>
        <fullName evidence="11">RUS family member 1</fullName>
    </recommendedName>
</protein>
<evidence type="ECO:0000313" key="9">
    <source>
        <dbReference type="EnsemblMetazoa" id="XP_038053736.1"/>
    </source>
</evidence>
<keyword evidence="3 6" id="KW-0812">Transmembrane</keyword>
<evidence type="ECO:0000256" key="2">
    <source>
        <dbReference type="ARBA" id="ARBA00007558"/>
    </source>
</evidence>
<evidence type="ECO:0000256" key="5">
    <source>
        <dbReference type="ARBA" id="ARBA00023136"/>
    </source>
</evidence>
<dbReference type="Pfam" id="PF24160">
    <property type="entry name" value="UVB_sens_C"/>
    <property type="match status" value="1"/>
</dbReference>
<organism evidence="9 10">
    <name type="scientific">Patiria miniata</name>
    <name type="common">Bat star</name>
    <name type="synonym">Asterina miniata</name>
    <dbReference type="NCBI Taxonomy" id="46514"/>
    <lineage>
        <taxon>Eukaryota</taxon>
        <taxon>Metazoa</taxon>
        <taxon>Echinodermata</taxon>
        <taxon>Eleutherozoa</taxon>
        <taxon>Asterozoa</taxon>
        <taxon>Asteroidea</taxon>
        <taxon>Valvatacea</taxon>
        <taxon>Valvatida</taxon>
        <taxon>Asterinidae</taxon>
        <taxon>Patiria</taxon>
    </lineage>
</organism>
<evidence type="ECO:0008006" key="11">
    <source>
        <dbReference type="Google" id="ProtNLM"/>
    </source>
</evidence>
<evidence type="ECO:0000256" key="3">
    <source>
        <dbReference type="ARBA" id="ARBA00022692"/>
    </source>
</evidence>
<name>A0A913ZRM4_PATMI</name>
<keyword evidence="4 6" id="KW-1133">Transmembrane helix</keyword>
<dbReference type="EnsemblMetazoa" id="XM_038197808.1">
    <property type="protein sequence ID" value="XP_038053736.1"/>
    <property type="gene ID" value="LOC119726209"/>
</dbReference>
<evidence type="ECO:0000256" key="4">
    <source>
        <dbReference type="ARBA" id="ARBA00022989"/>
    </source>
</evidence>
<evidence type="ECO:0000313" key="10">
    <source>
        <dbReference type="Proteomes" id="UP000887568"/>
    </source>
</evidence>